<dbReference type="Gene3D" id="3.30.379.10">
    <property type="entry name" value="Chitobiase/beta-hexosaminidase domain 2-like"/>
    <property type="match status" value="1"/>
</dbReference>
<name>A0ABQ3HZT4_9SPHI</name>
<evidence type="ECO:0000256" key="2">
    <source>
        <dbReference type="ARBA" id="ARBA00006285"/>
    </source>
</evidence>
<dbReference type="SUPFAM" id="SSF55545">
    <property type="entry name" value="beta-N-acetylhexosaminidase-like domain"/>
    <property type="match status" value="1"/>
</dbReference>
<evidence type="ECO:0000313" key="9">
    <source>
        <dbReference type="EMBL" id="GHE39560.1"/>
    </source>
</evidence>
<dbReference type="RefSeq" id="WP_229826528.1">
    <property type="nucleotide sequence ID" value="NZ_BNAF01000008.1"/>
</dbReference>
<dbReference type="SUPFAM" id="SSF51445">
    <property type="entry name" value="(Trans)glycosidases"/>
    <property type="match status" value="1"/>
</dbReference>
<dbReference type="InterPro" id="IPR015883">
    <property type="entry name" value="Glyco_hydro_20_cat"/>
</dbReference>
<sequence>MNKPMKVICFFIAWMSLVQYGFCQQPDTLALEVSWQPLENNYLGKEQALSILQIKNKSALTLKGDWGIYFNFIRIITGKEKEKNIKVTHRNGDLFTLQPQGKQRTLKPGDSIRYEMLSASWLVNANDAPQGFYIKFADGRTQPLPAVKILPPADDRKFFRVGGDVEMSPQRLFAKNSSIPFNTDSVFPTVFPSPSQYQVAEGAYQFQHTSILFDPIFAAEAQLLDTLFQTLLGQRFPLFSGVKEVPKHAVVFYKQDDLADEAYRLEVKPDQINIYAAGNSGAFYAVQSLRSMLYAQKINGLPKSLPAVSIADVPRFGRRALMLDVARNFQSKQQIKKVLDVMALYKLNTLHFHLNDDEGWRLEIPALPELTEVGGRRGDLANDQSAHLPPSYGSGPIVDALPGSGYYSKDDFIELLRYAAARHIKIIPEVETPGHARAAIQAMERRYRRLAEQGKLEEAAKYLLRDAGDRSVYRSVQKWNDNVMDVSMPSVYSFIAVVVDELLAMYDEAGVPLETVHLGGDEVPQGVWEKSPAFERLKRADASMHNADDLWDYYFGKVHEILAARNLYMSGWEEVGLRKVSDAQGKKKWIPNDRFKSHNIHLNVWNNLLGNEDLAYRLANAGYKVVLSFVSNFYMDMAYYKKFDEPGFYWGGFIGLEKPYSFIPYNYLKNQQLNYLDRPLSQATLQGAAQLTEEGKRNIVGLQALLWSETVKSPAQMEYLLFPRLLAFAEKAWAQEAVWETEADTGRYKLLFAKSLGNFYQVVGKQELPKLDFVAGGFQYRIPSVGVKVMDGLVHANCELPGFVIRYATNGAAPSADSPAYERPLSNQKGLVFAAFNSLGRSGALTVVDQIKE</sequence>
<evidence type="ECO:0000256" key="4">
    <source>
        <dbReference type="ARBA" id="ARBA00022801"/>
    </source>
</evidence>
<comment type="catalytic activity">
    <reaction evidence="1">
        <text>Hydrolysis of terminal non-reducing N-acetyl-D-hexosamine residues in N-acetyl-beta-D-hexosaminides.</text>
        <dbReference type="EC" id="3.2.1.52"/>
    </reaction>
</comment>
<dbReference type="InterPro" id="IPR014756">
    <property type="entry name" value="Ig_E-set"/>
</dbReference>
<keyword evidence="5" id="KW-0326">Glycosidase</keyword>
<evidence type="ECO:0000256" key="1">
    <source>
        <dbReference type="ARBA" id="ARBA00001231"/>
    </source>
</evidence>
<dbReference type="SMART" id="SM01081">
    <property type="entry name" value="CHB_HEX"/>
    <property type="match status" value="1"/>
</dbReference>
<dbReference type="InterPro" id="IPR004866">
    <property type="entry name" value="CHB/HEX_N_dom"/>
</dbReference>
<accession>A0ABQ3HZT4</accession>
<dbReference type="Pfam" id="PF02838">
    <property type="entry name" value="Glyco_hydro_20b"/>
    <property type="match status" value="1"/>
</dbReference>
<dbReference type="Proteomes" id="UP000620550">
    <property type="component" value="Unassembled WGS sequence"/>
</dbReference>
<dbReference type="Gene3D" id="3.20.20.80">
    <property type="entry name" value="Glycosidases"/>
    <property type="match status" value="1"/>
</dbReference>
<dbReference type="InterPro" id="IPR025705">
    <property type="entry name" value="Beta_hexosaminidase_sua/sub"/>
</dbReference>
<dbReference type="InterPro" id="IPR029018">
    <property type="entry name" value="Hex-like_dom2"/>
</dbReference>
<dbReference type="InterPro" id="IPR004867">
    <property type="entry name" value="CHB_C_dom"/>
</dbReference>
<dbReference type="InterPro" id="IPR008965">
    <property type="entry name" value="CBM2/CBM3_carb-bd_dom_sf"/>
</dbReference>
<organism evidence="9 10">
    <name type="scientific">Sphingobacterium griseoflavum</name>
    <dbReference type="NCBI Taxonomy" id="1474952"/>
    <lineage>
        <taxon>Bacteria</taxon>
        <taxon>Pseudomonadati</taxon>
        <taxon>Bacteroidota</taxon>
        <taxon>Sphingobacteriia</taxon>
        <taxon>Sphingobacteriales</taxon>
        <taxon>Sphingobacteriaceae</taxon>
        <taxon>Sphingobacterium</taxon>
    </lineage>
</organism>
<evidence type="ECO:0000256" key="7">
    <source>
        <dbReference type="ARBA" id="ARBA00033000"/>
    </source>
</evidence>
<dbReference type="InterPro" id="IPR015882">
    <property type="entry name" value="HEX_bac_N"/>
</dbReference>
<dbReference type="EMBL" id="BNAF01000008">
    <property type="protein sequence ID" value="GHE39560.1"/>
    <property type="molecule type" value="Genomic_DNA"/>
</dbReference>
<keyword evidence="4" id="KW-0378">Hydrolase</keyword>
<dbReference type="SUPFAM" id="SSF81296">
    <property type="entry name" value="E set domains"/>
    <property type="match status" value="1"/>
</dbReference>
<proteinExistence type="inferred from homology"/>
<dbReference type="Pfam" id="PF03174">
    <property type="entry name" value="CHB_HEX_C"/>
    <property type="match status" value="1"/>
</dbReference>
<evidence type="ECO:0000256" key="5">
    <source>
        <dbReference type="ARBA" id="ARBA00023295"/>
    </source>
</evidence>
<feature type="domain" description="Chitobiase/beta-hexosaminidases N-terminal" evidence="8">
    <location>
        <begin position="29"/>
        <end position="185"/>
    </location>
</feature>
<evidence type="ECO:0000259" key="8">
    <source>
        <dbReference type="SMART" id="SM01081"/>
    </source>
</evidence>
<evidence type="ECO:0000313" key="10">
    <source>
        <dbReference type="Proteomes" id="UP000620550"/>
    </source>
</evidence>
<dbReference type="InterPro" id="IPR013783">
    <property type="entry name" value="Ig-like_fold"/>
</dbReference>
<dbReference type="Gene3D" id="2.60.40.290">
    <property type="match status" value="1"/>
</dbReference>
<gene>
    <name evidence="9" type="primary">chb</name>
    <name evidence="9" type="ORF">GCM10017764_23500</name>
</gene>
<evidence type="ECO:0000256" key="6">
    <source>
        <dbReference type="ARBA" id="ARBA00030512"/>
    </source>
</evidence>
<reference evidence="10" key="1">
    <citation type="journal article" date="2019" name="Int. J. Syst. Evol. Microbiol.">
        <title>The Global Catalogue of Microorganisms (GCM) 10K type strain sequencing project: providing services to taxonomists for standard genome sequencing and annotation.</title>
        <authorList>
            <consortium name="The Broad Institute Genomics Platform"/>
            <consortium name="The Broad Institute Genome Sequencing Center for Infectious Disease"/>
            <person name="Wu L."/>
            <person name="Ma J."/>
        </authorList>
    </citation>
    <scope>NUCLEOTIDE SEQUENCE [LARGE SCALE GENOMIC DNA]</scope>
    <source>
        <strain evidence="10">CGMCC 1.12966</strain>
    </source>
</reference>
<protein>
    <recommendedName>
        <fullName evidence="3">beta-N-acetylhexosaminidase</fullName>
        <ecNumber evidence="3">3.2.1.52</ecNumber>
    </recommendedName>
    <alternativeName>
        <fullName evidence="6">Beta-N-acetylhexosaminidase</fullName>
    </alternativeName>
    <alternativeName>
        <fullName evidence="7">N-acetyl-beta-glucosaminidase</fullName>
    </alternativeName>
</protein>
<comment type="similarity">
    <text evidence="2">Belongs to the glycosyl hydrolase 20 family.</text>
</comment>
<dbReference type="Pfam" id="PF03173">
    <property type="entry name" value="CHB_HEX"/>
    <property type="match status" value="1"/>
</dbReference>
<dbReference type="PANTHER" id="PTHR22600:SF57">
    <property type="entry name" value="BETA-N-ACETYLHEXOSAMINIDASE"/>
    <property type="match status" value="1"/>
</dbReference>
<evidence type="ECO:0000256" key="3">
    <source>
        <dbReference type="ARBA" id="ARBA00012663"/>
    </source>
</evidence>
<dbReference type="Pfam" id="PF00728">
    <property type="entry name" value="Glyco_hydro_20"/>
    <property type="match status" value="1"/>
</dbReference>
<dbReference type="PANTHER" id="PTHR22600">
    <property type="entry name" value="BETA-HEXOSAMINIDASE"/>
    <property type="match status" value="1"/>
</dbReference>
<dbReference type="SUPFAM" id="SSF49384">
    <property type="entry name" value="Carbohydrate-binding domain"/>
    <property type="match status" value="1"/>
</dbReference>
<dbReference type="EC" id="3.2.1.52" evidence="3"/>
<dbReference type="InterPro" id="IPR017853">
    <property type="entry name" value="GH"/>
</dbReference>
<dbReference type="Gene3D" id="2.60.40.10">
    <property type="entry name" value="Immunoglobulins"/>
    <property type="match status" value="1"/>
</dbReference>
<comment type="caution">
    <text evidence="9">The sequence shown here is derived from an EMBL/GenBank/DDBJ whole genome shotgun (WGS) entry which is preliminary data.</text>
</comment>
<dbReference type="InterPro" id="IPR012291">
    <property type="entry name" value="CBM2_carb-bd_dom_sf"/>
</dbReference>
<keyword evidence="10" id="KW-1185">Reference proteome</keyword>
<dbReference type="PRINTS" id="PR00738">
    <property type="entry name" value="GLHYDRLASE20"/>
</dbReference>